<dbReference type="PANTHER" id="PTHR47718">
    <property type="entry name" value="OS01G0519700 PROTEIN"/>
    <property type="match status" value="1"/>
</dbReference>
<evidence type="ECO:0000256" key="3">
    <source>
        <dbReference type="ARBA" id="ARBA00022833"/>
    </source>
</evidence>
<feature type="domain" description="SWIM-type" evidence="6">
    <location>
        <begin position="550"/>
        <end position="582"/>
    </location>
</feature>
<keyword evidence="8" id="KW-1185">Reference proteome</keyword>
<protein>
    <recommendedName>
        <fullName evidence="6">SWIM-type domain-containing protein</fullName>
    </recommendedName>
</protein>
<evidence type="ECO:0000313" key="7">
    <source>
        <dbReference type="EMBL" id="CAL1382744.1"/>
    </source>
</evidence>
<dbReference type="InterPro" id="IPR018289">
    <property type="entry name" value="MULE_transposase_dom"/>
</dbReference>
<dbReference type="InterPro" id="IPR007527">
    <property type="entry name" value="Znf_SWIM"/>
</dbReference>
<accession>A0AAV2EA31</accession>
<dbReference type="Pfam" id="PF03101">
    <property type="entry name" value="FAR1"/>
    <property type="match status" value="1"/>
</dbReference>
<dbReference type="GO" id="GO:0008270">
    <property type="term" value="F:zinc ion binding"/>
    <property type="evidence" value="ECO:0007669"/>
    <property type="project" value="UniProtKB-KW"/>
</dbReference>
<evidence type="ECO:0000313" key="8">
    <source>
        <dbReference type="Proteomes" id="UP001497516"/>
    </source>
</evidence>
<evidence type="ECO:0000259" key="6">
    <source>
        <dbReference type="PROSITE" id="PS50966"/>
    </source>
</evidence>
<feature type="compositionally biased region" description="Polar residues" evidence="5">
    <location>
        <begin position="717"/>
        <end position="729"/>
    </location>
</feature>
<keyword evidence="3" id="KW-0862">Zinc</keyword>
<evidence type="ECO:0000256" key="4">
    <source>
        <dbReference type="PROSITE-ProRule" id="PRU00325"/>
    </source>
</evidence>
<feature type="compositionally biased region" description="Basic and acidic residues" evidence="5">
    <location>
        <begin position="813"/>
        <end position="827"/>
    </location>
</feature>
<keyword evidence="1" id="KW-0479">Metal-binding</keyword>
<dbReference type="EMBL" id="OZ034817">
    <property type="protein sequence ID" value="CAL1382744.1"/>
    <property type="molecule type" value="Genomic_DNA"/>
</dbReference>
<dbReference type="PANTHER" id="PTHR47718:SF15">
    <property type="entry name" value="PROTEIN FAR1-RELATED SEQUENCE 5-LIKE"/>
    <property type="match status" value="1"/>
</dbReference>
<dbReference type="Proteomes" id="UP001497516">
    <property type="component" value="Chromosome 4"/>
</dbReference>
<dbReference type="Pfam" id="PF04434">
    <property type="entry name" value="SWIM"/>
    <property type="match status" value="1"/>
</dbReference>
<keyword evidence="2 4" id="KW-0863">Zinc-finger</keyword>
<feature type="compositionally biased region" description="Basic residues" evidence="5">
    <location>
        <begin position="828"/>
        <end position="844"/>
    </location>
</feature>
<evidence type="ECO:0000256" key="1">
    <source>
        <dbReference type="ARBA" id="ARBA00022723"/>
    </source>
</evidence>
<dbReference type="SMART" id="SM00575">
    <property type="entry name" value="ZnF_PMZ"/>
    <property type="match status" value="1"/>
</dbReference>
<feature type="compositionally biased region" description="Basic residues" evidence="5">
    <location>
        <begin position="687"/>
        <end position="705"/>
    </location>
</feature>
<proteinExistence type="predicted"/>
<dbReference type="PROSITE" id="PS50966">
    <property type="entry name" value="ZF_SWIM"/>
    <property type="match status" value="1"/>
</dbReference>
<name>A0AAV2EA31_9ROSI</name>
<reference evidence="7 8" key="1">
    <citation type="submission" date="2024-04" db="EMBL/GenBank/DDBJ databases">
        <authorList>
            <person name="Fracassetti M."/>
        </authorList>
    </citation>
    <scope>NUCLEOTIDE SEQUENCE [LARGE SCALE GENOMIC DNA]</scope>
</reference>
<dbReference type="InterPro" id="IPR004330">
    <property type="entry name" value="FAR1_DNA_bnd_dom"/>
</dbReference>
<feature type="region of interest" description="Disordered" evidence="5">
    <location>
        <begin position="1"/>
        <end position="42"/>
    </location>
</feature>
<sequence length="844" mass="96685">MEEEGDNINNNEDSDVEIIPETMTSDSDGPTVEEDDTNVTQNSPFIGQEFNHFEDAYAFYNNYAKSWGFSVRRSRKVKNVKGELTSAAFVCSCQGVREAHKGPQKRDSPMEIRFQCMAMFRVSLNKTSNKWVADIFNSQHTHDPVRQNQVHYLRSHRGLTEADKADLRFKKDAGMKPSQAIKLVVHCAGGHDKLGYTVKDGLNFSTKDRAERISEGDAATALAYLESKKSTDPHFLLRYTTYEEKRLHFLFWADSICRADISCFGELLAFDTTYQKNIYNMPLVIFTGINHHFKTCLFRSALLPNETDETYIWALKIVKEMLGDISLRTVVTDGDKAMRKAIANVFPNATHRLCAWHLSKNITGRVKNLPDFEPRWKKLVTAEYEPEEFEEKWNALVEESELQNNQWVSKKLFGRRNEWADTYLRSHFFAGLTTTSRCESINAVVARYENERFCLLDFFTRYDRWLRDTRETEIRLDFESNYGVVPIKNSILKPLEQSATKLFSKAAFLLFKNELEEVIGVIKGNQTEEGNLHTYTVTMFNKEKVIQVKYNIETSDMECSCQKFKSIGIPCVHMLFVLKEEKVKTIPEKLVLRRCSKNPKSLHTLPEPSTLGDDSSFSIRYGSLQFMAQRFCLLGADTPLSYRMAQDELTAACNKLEMVKKTPAERERIVIPDKFKDVLNPNQVRFKGCRKGKGKKPLKKKRRKCGNCGLRDGHYRSTCTNPPANVVESQSDEEDDDDDMDDDGDDDGDDDDGDDDQGGQPQKKQRTSRHNTTGEPIGKSQPQQKIRARTRSKTSQQEKGAKKHTGHSAGSTSRHDDRPGDEHELKQHQTRTRGAKNRSIKKNK</sequence>
<dbReference type="AlphaFoldDB" id="A0AAV2EA31"/>
<feature type="compositionally biased region" description="Acidic residues" evidence="5">
    <location>
        <begin position="1"/>
        <end position="18"/>
    </location>
</feature>
<feature type="compositionally biased region" description="Acidic residues" evidence="5">
    <location>
        <begin position="730"/>
        <end position="757"/>
    </location>
</feature>
<evidence type="ECO:0000256" key="5">
    <source>
        <dbReference type="SAM" id="MobiDB-lite"/>
    </source>
</evidence>
<feature type="region of interest" description="Disordered" evidence="5">
    <location>
        <begin position="686"/>
        <end position="844"/>
    </location>
</feature>
<evidence type="ECO:0000256" key="2">
    <source>
        <dbReference type="ARBA" id="ARBA00022771"/>
    </source>
</evidence>
<dbReference type="Pfam" id="PF10551">
    <property type="entry name" value="MULE"/>
    <property type="match status" value="1"/>
</dbReference>
<gene>
    <name evidence="7" type="ORF">LTRI10_LOCUS24055</name>
</gene>
<feature type="compositionally biased region" description="Polar residues" evidence="5">
    <location>
        <begin position="770"/>
        <end position="784"/>
    </location>
</feature>
<dbReference type="InterPro" id="IPR006564">
    <property type="entry name" value="Znf_PMZ"/>
</dbReference>
<organism evidence="7 8">
    <name type="scientific">Linum trigynum</name>
    <dbReference type="NCBI Taxonomy" id="586398"/>
    <lineage>
        <taxon>Eukaryota</taxon>
        <taxon>Viridiplantae</taxon>
        <taxon>Streptophyta</taxon>
        <taxon>Embryophyta</taxon>
        <taxon>Tracheophyta</taxon>
        <taxon>Spermatophyta</taxon>
        <taxon>Magnoliopsida</taxon>
        <taxon>eudicotyledons</taxon>
        <taxon>Gunneridae</taxon>
        <taxon>Pentapetalae</taxon>
        <taxon>rosids</taxon>
        <taxon>fabids</taxon>
        <taxon>Malpighiales</taxon>
        <taxon>Linaceae</taxon>
        <taxon>Linum</taxon>
    </lineage>
</organism>